<evidence type="ECO:0000256" key="1">
    <source>
        <dbReference type="ARBA" id="ARBA00022729"/>
    </source>
</evidence>
<dbReference type="SUPFAM" id="SSF53474">
    <property type="entry name" value="alpha/beta-Hydrolases"/>
    <property type="match status" value="1"/>
</dbReference>
<reference evidence="4" key="2">
    <citation type="submission" date="2020-04" db="EMBL/GenBank/DDBJ databases">
        <authorList>
            <consortium name="NCBI Genome Project"/>
        </authorList>
    </citation>
    <scope>NUCLEOTIDE SEQUENCE</scope>
    <source>
        <strain evidence="4">CBS 342.82</strain>
    </source>
</reference>
<dbReference type="PANTHER" id="PTHR43037">
    <property type="entry name" value="UNNAMED PRODUCT-RELATED"/>
    <property type="match status" value="1"/>
</dbReference>
<dbReference type="Pfam" id="PF00326">
    <property type="entry name" value="Peptidase_S9"/>
    <property type="match status" value="1"/>
</dbReference>
<dbReference type="InterPro" id="IPR050955">
    <property type="entry name" value="Plant_Biomass_Hydrol_Est"/>
</dbReference>
<sequence length="874" mass="96888">MAKTSSQSSVMQFSPDFQLLGPFQIGTREATWGADPLETTHGGFRSLEYDEHAHFRTALATNGTTSWTRAPLQTSYSQENRLVVKSKISFSNVDWQALQNVYGWAALQWQAWVRGDLTVTSEELVVANVFTPQVLEFWIDDEHYFGGDFYAFNRVPVTVRLSPGHHRIDLRLARDVRAQGAVSNPDFDLELIFEQLIGGPQVWINADSPVLTSDFVGHGPTAILASPYVSVTIHNSLDEDILIHSVESSHSDCVARLVSEEPIQIVKGQSRPLAIHVECSGGYKASIPFSVKYLIESQGNHLSIRFHALPKLRDLHEPHKVTFMHPGAVVSYAILRPPSQVAITASNGDKLPVLVALHGAGVEADSEDVKHSLDALPDLRVWALFPSGGTPWSGDDWHAWGSADVQASVLMIRDWIERTSWTRPGVDVDRWLLTGHSNGGQGAWYHLTHHPDKVVAAAPLSGYTSIQNYVPYTFWKSADPGRTAVVQTALNSYRNELHLPNVQGIPIFQQHGSSDDNVPPYHSRLMGQLINEIGADSVYHEFPGRPHWWDGVMTTEPLKAFFEYWTEHSNSKIPFRLNSFSVVCANPGDTSAKFGLEITQLLVPGQLARIEVTFDPVTKTCVLEIRNVRQFFMPCKFIRLNRVNLDLTTLQHERGGFIYNTPTSFPGDGRRPRPFPPRQLTQLGAMDAILRTHGAFAIIAHSPQHRRTHSLALQISQNLHQYFAADSQISCSWDDTIPSTTANAISLAVGTDLPRSYDPLFPIEISPDGTAILIHHIGFDGRPTTTTYLDTTGHGLAAIFLRPLLPRRLELVVWGVDEESLAVAARLVPMLPGVGQPDFVVLDRRMSGLGVEGVMAMGFLDTAWEVAAGTSYFS</sequence>
<dbReference type="AlphaFoldDB" id="A0A6J3MK61"/>
<accession>A0A6J3MK61</accession>
<reference evidence="4" key="1">
    <citation type="submission" date="2020-01" db="EMBL/GenBank/DDBJ databases">
        <authorList>
            <consortium name="DOE Joint Genome Institute"/>
            <person name="Haridas S."/>
            <person name="Albert R."/>
            <person name="Binder M."/>
            <person name="Bloem J."/>
            <person name="Labutti K."/>
            <person name="Salamov A."/>
            <person name="Andreopoulos B."/>
            <person name="Baker S.E."/>
            <person name="Barry K."/>
            <person name="Bills G."/>
            <person name="Bluhm B.H."/>
            <person name="Cannon C."/>
            <person name="Castanera R."/>
            <person name="Culley D.E."/>
            <person name="Daum C."/>
            <person name="Ezra D."/>
            <person name="Gonzalez J.B."/>
            <person name="Henrissat B."/>
            <person name="Kuo A."/>
            <person name="Liang C."/>
            <person name="Lipzen A."/>
            <person name="Lutzoni F."/>
            <person name="Magnuson J."/>
            <person name="Mondo S."/>
            <person name="Nolan M."/>
            <person name="Ohm R."/>
            <person name="Pangilinan J."/>
            <person name="Park H.-J."/>
            <person name="Ramirez L."/>
            <person name="Alfaro M."/>
            <person name="Sun H."/>
            <person name="Tritt A."/>
            <person name="Yoshinaga Y."/>
            <person name="Zwiers L.-H."/>
            <person name="Turgeon B.G."/>
            <person name="Goodwin S.B."/>
            <person name="Spatafora J.W."/>
            <person name="Crous P.W."/>
            <person name="Grigoriev I.V."/>
        </authorList>
    </citation>
    <scope>NUCLEOTIDE SEQUENCE</scope>
    <source>
        <strain evidence="4">CBS 342.82</strain>
    </source>
</reference>
<dbReference type="GeneID" id="54365970"/>
<dbReference type="GO" id="GO:0008236">
    <property type="term" value="F:serine-type peptidase activity"/>
    <property type="evidence" value="ECO:0007669"/>
    <property type="project" value="InterPro"/>
</dbReference>
<dbReference type="Proteomes" id="UP000504637">
    <property type="component" value="Unplaced"/>
</dbReference>
<proteinExistence type="predicted"/>
<dbReference type="PANTHER" id="PTHR43037:SF4">
    <property type="entry name" value="PEPTIDASE S9 PROLYL OLIGOPEPTIDASE CATALYTIC DOMAIN-CONTAINING PROTEIN"/>
    <property type="match status" value="1"/>
</dbReference>
<organism evidence="4">
    <name type="scientific">Dissoconium aciculare CBS 342.82</name>
    <dbReference type="NCBI Taxonomy" id="1314786"/>
    <lineage>
        <taxon>Eukaryota</taxon>
        <taxon>Fungi</taxon>
        <taxon>Dikarya</taxon>
        <taxon>Ascomycota</taxon>
        <taxon>Pezizomycotina</taxon>
        <taxon>Dothideomycetes</taxon>
        <taxon>Dothideomycetidae</taxon>
        <taxon>Mycosphaerellales</taxon>
        <taxon>Dissoconiaceae</taxon>
        <taxon>Dissoconium</taxon>
    </lineage>
</organism>
<keyword evidence="3" id="KW-1185">Reference proteome</keyword>
<dbReference type="GO" id="GO:0006508">
    <property type="term" value="P:proteolysis"/>
    <property type="evidence" value="ECO:0007669"/>
    <property type="project" value="InterPro"/>
</dbReference>
<dbReference type="RefSeq" id="XP_033464373.1">
    <property type="nucleotide sequence ID" value="XM_033608171.1"/>
</dbReference>
<feature type="domain" description="Peptidase S9 prolyl oligopeptidase catalytic" evidence="2">
    <location>
        <begin position="389"/>
        <end position="564"/>
    </location>
</feature>
<protein>
    <recommendedName>
        <fullName evidence="2">Peptidase S9 prolyl oligopeptidase catalytic domain-containing protein</fullName>
    </recommendedName>
</protein>
<evidence type="ECO:0000313" key="3">
    <source>
        <dbReference type="Proteomes" id="UP000504637"/>
    </source>
</evidence>
<name>A0A6J3MK61_9PEZI</name>
<reference evidence="4" key="3">
    <citation type="submission" date="2025-08" db="UniProtKB">
        <authorList>
            <consortium name="RefSeq"/>
        </authorList>
    </citation>
    <scope>IDENTIFICATION</scope>
    <source>
        <strain evidence="4">CBS 342.82</strain>
    </source>
</reference>
<gene>
    <name evidence="4" type="ORF">K489DRAFT_415001</name>
</gene>
<evidence type="ECO:0000313" key="4">
    <source>
        <dbReference type="RefSeq" id="XP_033464373.1"/>
    </source>
</evidence>
<dbReference type="Gene3D" id="3.40.50.1820">
    <property type="entry name" value="alpha/beta hydrolase"/>
    <property type="match status" value="1"/>
</dbReference>
<dbReference type="InterPro" id="IPR029058">
    <property type="entry name" value="AB_hydrolase_fold"/>
</dbReference>
<dbReference type="InterPro" id="IPR001375">
    <property type="entry name" value="Peptidase_S9_cat"/>
</dbReference>
<keyword evidence="1" id="KW-0732">Signal</keyword>
<dbReference type="OrthoDB" id="449091at2759"/>
<evidence type="ECO:0000259" key="2">
    <source>
        <dbReference type="Pfam" id="PF00326"/>
    </source>
</evidence>